<proteinExistence type="predicted"/>
<dbReference type="Proteomes" id="UP000516105">
    <property type="component" value="Chromosome"/>
</dbReference>
<feature type="transmembrane region" description="Helical" evidence="1">
    <location>
        <begin position="109"/>
        <end position="128"/>
    </location>
</feature>
<dbReference type="EMBL" id="CP060782">
    <property type="protein sequence ID" value="QNP46143.1"/>
    <property type="molecule type" value="Genomic_DNA"/>
</dbReference>
<keyword evidence="3" id="KW-1185">Reference proteome</keyword>
<feature type="transmembrane region" description="Helical" evidence="1">
    <location>
        <begin position="20"/>
        <end position="44"/>
    </location>
</feature>
<protein>
    <submittedName>
        <fullName evidence="2">Archaeosortase/exosortase family protein</fullName>
    </submittedName>
</protein>
<keyword evidence="1" id="KW-0812">Transmembrane</keyword>
<evidence type="ECO:0000313" key="3">
    <source>
        <dbReference type="Proteomes" id="UP000516105"/>
    </source>
</evidence>
<name>A0ABX6TEX1_9SPHN</name>
<evidence type="ECO:0000256" key="1">
    <source>
        <dbReference type="SAM" id="Phobius"/>
    </source>
</evidence>
<reference evidence="2 3" key="1">
    <citation type="submission" date="2020-08" db="EMBL/GenBank/DDBJ databases">
        <title>Genome sequence of Sphingomonas sediminicola KACC 15039T.</title>
        <authorList>
            <person name="Hyun D.-W."/>
            <person name="Bae J.-W."/>
        </authorList>
    </citation>
    <scope>NUCLEOTIDE SEQUENCE [LARGE SCALE GENOMIC DNA]</scope>
    <source>
        <strain evidence="2 3">KACC 15039</strain>
    </source>
</reference>
<accession>A0ABX6TEX1</accession>
<keyword evidence="1" id="KW-1133">Transmembrane helix</keyword>
<keyword evidence="1" id="KW-0472">Membrane</keyword>
<feature type="transmembrane region" description="Helical" evidence="1">
    <location>
        <begin position="86"/>
        <end position="103"/>
    </location>
</feature>
<sequence>MCGDRAPLLLLAKAQPQTSFVRSIGLADLVLIAGVGIILLPTMIQVARFNWTTEQGGHGPIVLATGAWLLWRELRGSHAVREPGSLALGLSLLIPFLAIYGLARVTGILEIEAIAMYSALITGLYLLVGGKLLRSIWFPLVYLALTLPPPDSVVAAITQPIKIAISQWAVSLLHALGYPIASSG</sequence>
<dbReference type="InterPro" id="IPR019127">
    <property type="entry name" value="Exosortase"/>
</dbReference>
<gene>
    <name evidence="2" type="ORF">H9L14_02470</name>
</gene>
<dbReference type="Pfam" id="PF09721">
    <property type="entry name" value="Exosortase_EpsH"/>
    <property type="match status" value="1"/>
</dbReference>
<organism evidence="2 3">
    <name type="scientific">Sphingomonas sediminicola</name>
    <dbReference type="NCBI Taxonomy" id="386874"/>
    <lineage>
        <taxon>Bacteria</taxon>
        <taxon>Pseudomonadati</taxon>
        <taxon>Pseudomonadota</taxon>
        <taxon>Alphaproteobacteria</taxon>
        <taxon>Sphingomonadales</taxon>
        <taxon>Sphingomonadaceae</taxon>
        <taxon>Sphingomonas</taxon>
    </lineage>
</organism>
<evidence type="ECO:0000313" key="2">
    <source>
        <dbReference type="EMBL" id="QNP46143.1"/>
    </source>
</evidence>